<dbReference type="InterPro" id="IPR001516">
    <property type="entry name" value="Proton_antipo_N"/>
</dbReference>
<dbReference type="GO" id="GO:0016020">
    <property type="term" value="C:membrane"/>
    <property type="evidence" value="ECO:0007669"/>
    <property type="project" value="UniProtKB-SubCell"/>
</dbReference>
<dbReference type="InterPro" id="IPR018393">
    <property type="entry name" value="NADHpl_OxRdtase_5_subgr"/>
</dbReference>
<evidence type="ECO:0000256" key="7">
    <source>
        <dbReference type="SAM" id="Phobius"/>
    </source>
</evidence>
<feature type="transmembrane region" description="Helical" evidence="7">
    <location>
        <begin position="430"/>
        <end position="455"/>
    </location>
</feature>
<dbReference type="EMBL" id="PGTN01000046">
    <property type="protein sequence ID" value="PJF47494.1"/>
    <property type="molecule type" value="Genomic_DNA"/>
</dbReference>
<feature type="transmembrane region" description="Helical" evidence="7">
    <location>
        <begin position="217"/>
        <end position="244"/>
    </location>
</feature>
<feature type="domain" description="NADH-Ubiquinone oxidoreductase (complex I) chain 5 N-terminal" evidence="9">
    <location>
        <begin position="74"/>
        <end position="124"/>
    </location>
</feature>
<dbReference type="PRINTS" id="PR01434">
    <property type="entry name" value="NADHDHGNASE5"/>
</dbReference>
<evidence type="ECO:0000256" key="6">
    <source>
        <dbReference type="SAM" id="MobiDB-lite"/>
    </source>
</evidence>
<gene>
    <name evidence="10" type="ORF">CUN48_08325</name>
</gene>
<feature type="transmembrane region" description="Helical" evidence="7">
    <location>
        <begin position="177"/>
        <end position="197"/>
    </location>
</feature>
<dbReference type="InterPro" id="IPR003945">
    <property type="entry name" value="NU5C-like"/>
</dbReference>
<evidence type="ECO:0000313" key="10">
    <source>
        <dbReference type="EMBL" id="PJF47494.1"/>
    </source>
</evidence>
<dbReference type="AlphaFoldDB" id="A0A2M8QCH1"/>
<feature type="transmembrane region" description="Helical" evidence="7">
    <location>
        <begin position="146"/>
        <end position="165"/>
    </location>
</feature>
<feature type="compositionally biased region" description="Basic and acidic residues" evidence="6">
    <location>
        <begin position="388"/>
        <end position="417"/>
    </location>
</feature>
<dbReference type="Pfam" id="PF00361">
    <property type="entry name" value="Proton_antipo_M"/>
    <property type="match status" value="2"/>
</dbReference>
<dbReference type="PANTHER" id="PTHR42829">
    <property type="entry name" value="NADH-UBIQUINONE OXIDOREDUCTASE CHAIN 5"/>
    <property type="match status" value="1"/>
</dbReference>
<feature type="transmembrane region" description="Helical" evidence="7">
    <location>
        <begin position="574"/>
        <end position="598"/>
    </location>
</feature>
<feature type="transmembrane region" description="Helical" evidence="7">
    <location>
        <begin position="516"/>
        <end position="538"/>
    </location>
</feature>
<dbReference type="NCBIfam" id="TIGR01974">
    <property type="entry name" value="NDH_I_L"/>
    <property type="match status" value="1"/>
</dbReference>
<evidence type="ECO:0000259" key="9">
    <source>
        <dbReference type="Pfam" id="PF00662"/>
    </source>
</evidence>
<evidence type="ECO:0000256" key="5">
    <source>
        <dbReference type="RuleBase" id="RU000320"/>
    </source>
</evidence>
<dbReference type="PRINTS" id="PR01435">
    <property type="entry name" value="NPOXDRDTASE5"/>
</dbReference>
<feature type="transmembrane region" description="Helical" evidence="7">
    <location>
        <begin position="326"/>
        <end position="348"/>
    </location>
</feature>
<feature type="transmembrane region" description="Helical" evidence="7">
    <location>
        <begin position="298"/>
        <end position="319"/>
    </location>
</feature>
<proteinExistence type="predicted"/>
<dbReference type="Pfam" id="PF00662">
    <property type="entry name" value="Proton_antipo_N"/>
    <property type="match status" value="1"/>
</dbReference>
<feature type="domain" description="NADH:quinone oxidoreductase/Mrp antiporter transmembrane" evidence="8">
    <location>
        <begin position="140"/>
        <end position="377"/>
    </location>
</feature>
<feature type="transmembrane region" description="Helical" evidence="7">
    <location>
        <begin position="6"/>
        <end position="27"/>
    </location>
</feature>
<dbReference type="Proteomes" id="UP000230790">
    <property type="component" value="Unassembled WGS sequence"/>
</dbReference>
<evidence type="ECO:0000256" key="2">
    <source>
        <dbReference type="ARBA" id="ARBA00022692"/>
    </source>
</evidence>
<protein>
    <submittedName>
        <fullName evidence="10">NADH-quinone oxidoreductase subunit L</fullName>
    </submittedName>
</protein>
<feature type="transmembrane region" description="Helical" evidence="7">
    <location>
        <begin position="354"/>
        <end position="372"/>
    </location>
</feature>
<comment type="subcellular location">
    <subcellularLocation>
        <location evidence="1">Endomembrane system</location>
        <topology evidence="1">Multi-pass membrane protein</topology>
    </subcellularLocation>
    <subcellularLocation>
        <location evidence="5">Membrane</location>
        <topology evidence="5">Multi-pass membrane protein</topology>
    </subcellularLocation>
</comment>
<dbReference type="GO" id="GO:0042773">
    <property type="term" value="P:ATP synthesis coupled electron transport"/>
    <property type="evidence" value="ECO:0007669"/>
    <property type="project" value="InterPro"/>
</dbReference>
<keyword evidence="2 5" id="KW-0812">Transmembrane</keyword>
<organism evidence="10 11">
    <name type="scientific">Candidatus Thermofonsia Clade 3 bacterium</name>
    <dbReference type="NCBI Taxonomy" id="2364212"/>
    <lineage>
        <taxon>Bacteria</taxon>
        <taxon>Bacillati</taxon>
        <taxon>Chloroflexota</taxon>
        <taxon>Candidatus Thermofontia</taxon>
        <taxon>Candidatus Thermofonsia Clade 3</taxon>
    </lineage>
</organism>
<dbReference type="PANTHER" id="PTHR42829:SF2">
    <property type="entry name" value="NADH-UBIQUINONE OXIDOREDUCTASE CHAIN 5"/>
    <property type="match status" value="1"/>
</dbReference>
<feature type="domain" description="NADH:quinone oxidoreductase/Mrp antiporter transmembrane" evidence="8">
    <location>
        <begin position="418"/>
        <end position="466"/>
    </location>
</feature>
<sequence length="729" mass="79527">MSHETLTTLLWLAPLPPILAFAVIALFTNRHRQTSSTIAVLAMIASLVMSFIVFFSVWQMKDLGKKPIGGQVGWLPTGETVLNIGVVVDPLGATFLFMVPLACTLIFIYSIGYMSADPRYTRFFAYLSLFAGSMMGLVVSDNLLTLFIFWELMGFCSYSLIGFFYQKPSAYKAAVKAFMTTRVGDMLLLLGMVYLYAQTGTLNFHAILHNEEVLKELAATPAVLGLGISAAGLIAILIFGGTVGKSAQWPLHVWLPDAMEGPTPVSAMIHAATMVSAGIFMLLRFFPLLLAAGEHSAAFTIVGLIGAFTAFLGATIAVAQYDIKRVLAFSTISQLGFMVAAVGIGAYVAAAFHLLTHAFFKALLFLASGSVIHGMEHGHHHVSHAHHSGHEGHPAHGHDAHSEHTDPTGDDGHAFDPQDMRNMGGLRARMPITFVTFLIGGLALAGFPFITAGFWSKDEIFADAYYHGLVKGDGLATLVFLVLVVSALLTAFYTMRQIAMTFLGQPRTEAAAHATESVPSMTFPLIVLAVFALFIGFINIPKDFPIFGALMGDGAFWLKNFIASMLLEKPEPLAFNIVPVLFSIGVALGGLALGWLVYARNPLQAGQTDPVEKLPVFNFLYHRWYWDELYRKIFINPLQAIADNYSRVVDKGVIDRILEGGYALGARVTQGFAEFDRVVITGFSDAVGRFFRSLGDWGRELQTGQVQNYLLSGLIMVIAILVFFLFLFQ</sequence>
<feature type="transmembrane region" description="Helical" evidence="7">
    <location>
        <begin position="709"/>
        <end position="728"/>
    </location>
</feature>
<name>A0A2M8QCH1_9CHLR</name>
<dbReference type="GO" id="GO:0008137">
    <property type="term" value="F:NADH dehydrogenase (ubiquinone) activity"/>
    <property type="evidence" value="ECO:0007669"/>
    <property type="project" value="InterPro"/>
</dbReference>
<evidence type="ECO:0000259" key="8">
    <source>
        <dbReference type="Pfam" id="PF00361"/>
    </source>
</evidence>
<keyword evidence="3 7" id="KW-1133">Transmembrane helix</keyword>
<evidence type="ECO:0000256" key="4">
    <source>
        <dbReference type="ARBA" id="ARBA00023136"/>
    </source>
</evidence>
<feature type="transmembrane region" description="Helical" evidence="7">
    <location>
        <begin position="123"/>
        <end position="140"/>
    </location>
</feature>
<evidence type="ECO:0000256" key="3">
    <source>
        <dbReference type="ARBA" id="ARBA00022989"/>
    </source>
</evidence>
<feature type="transmembrane region" description="Helical" evidence="7">
    <location>
        <begin position="265"/>
        <end position="286"/>
    </location>
</feature>
<accession>A0A2M8QCH1</accession>
<feature type="transmembrane region" description="Helical" evidence="7">
    <location>
        <begin position="475"/>
        <end position="495"/>
    </location>
</feature>
<dbReference type="GO" id="GO:0015990">
    <property type="term" value="P:electron transport coupled proton transport"/>
    <property type="evidence" value="ECO:0007669"/>
    <property type="project" value="TreeGrafter"/>
</dbReference>
<dbReference type="GO" id="GO:0012505">
    <property type="term" value="C:endomembrane system"/>
    <property type="evidence" value="ECO:0007669"/>
    <property type="project" value="UniProtKB-SubCell"/>
</dbReference>
<feature type="transmembrane region" description="Helical" evidence="7">
    <location>
        <begin position="39"/>
        <end position="58"/>
    </location>
</feature>
<reference evidence="10 11" key="1">
    <citation type="submission" date="2017-11" db="EMBL/GenBank/DDBJ databases">
        <title>Evolution of Phototrophy in the Chloroflexi Phylum Driven by Horizontal Gene Transfer.</title>
        <authorList>
            <person name="Ward L.M."/>
            <person name="Hemp J."/>
            <person name="Shih P.M."/>
            <person name="Mcglynn S.E."/>
            <person name="Fischer W."/>
        </authorList>
    </citation>
    <scope>NUCLEOTIDE SEQUENCE [LARGE SCALE GENOMIC DNA]</scope>
    <source>
        <strain evidence="10">JP3_7</strain>
    </source>
</reference>
<dbReference type="Gene3D" id="1.20.5.2700">
    <property type="match status" value="2"/>
</dbReference>
<comment type="caution">
    <text evidence="10">The sequence shown here is derived from an EMBL/GenBank/DDBJ whole genome shotgun (WGS) entry which is preliminary data.</text>
</comment>
<dbReference type="InterPro" id="IPR001750">
    <property type="entry name" value="ND/Mrp_TM"/>
</dbReference>
<feature type="region of interest" description="Disordered" evidence="6">
    <location>
        <begin position="381"/>
        <end position="417"/>
    </location>
</feature>
<dbReference type="GO" id="GO:0003954">
    <property type="term" value="F:NADH dehydrogenase activity"/>
    <property type="evidence" value="ECO:0007669"/>
    <property type="project" value="TreeGrafter"/>
</dbReference>
<keyword evidence="4 7" id="KW-0472">Membrane</keyword>
<feature type="transmembrane region" description="Helical" evidence="7">
    <location>
        <begin position="91"/>
        <end position="111"/>
    </location>
</feature>
<evidence type="ECO:0000256" key="1">
    <source>
        <dbReference type="ARBA" id="ARBA00004127"/>
    </source>
</evidence>
<evidence type="ECO:0000313" key="11">
    <source>
        <dbReference type="Proteomes" id="UP000230790"/>
    </source>
</evidence>